<dbReference type="AlphaFoldDB" id="A0A9X2G4D6"/>
<dbReference type="EMBL" id="JAMTCS010000015">
    <property type="protein sequence ID" value="MCP2266917.1"/>
    <property type="molecule type" value="Genomic_DNA"/>
</dbReference>
<proteinExistence type="predicted"/>
<dbReference type="InterPro" id="IPR029058">
    <property type="entry name" value="AB_hydrolase_fold"/>
</dbReference>
<dbReference type="PANTHER" id="PTHR10272">
    <property type="entry name" value="PLATELET-ACTIVATING FACTOR ACETYLHYDROLASE"/>
    <property type="match status" value="1"/>
</dbReference>
<evidence type="ECO:0000256" key="3">
    <source>
        <dbReference type="ARBA" id="ARBA00023098"/>
    </source>
</evidence>
<keyword evidence="1 5" id="KW-0378">Hydrolase</keyword>
<keyword evidence="3" id="KW-0443">Lipid metabolism</keyword>
<gene>
    <name evidence="5" type="ORF">APR03_004289</name>
</gene>
<protein>
    <submittedName>
        <fullName evidence="5">Alpha/beta hydrolase family protein</fullName>
    </submittedName>
</protein>
<keyword evidence="6" id="KW-1185">Reference proteome</keyword>
<dbReference type="SUPFAM" id="SSF53474">
    <property type="entry name" value="alpha/beta-Hydrolases"/>
    <property type="match status" value="1"/>
</dbReference>
<organism evidence="5 6">
    <name type="scientific">Promicromonospora thailandica</name>
    <dbReference type="NCBI Taxonomy" id="765201"/>
    <lineage>
        <taxon>Bacteria</taxon>
        <taxon>Bacillati</taxon>
        <taxon>Actinomycetota</taxon>
        <taxon>Actinomycetes</taxon>
        <taxon>Micrococcales</taxon>
        <taxon>Promicromonosporaceae</taxon>
        <taxon>Promicromonospora</taxon>
    </lineage>
</organism>
<dbReference type="Gene3D" id="3.40.50.1820">
    <property type="entry name" value="alpha/beta hydrolase"/>
    <property type="match status" value="1"/>
</dbReference>
<dbReference type="GO" id="GO:0003847">
    <property type="term" value="F:1-alkyl-2-acetylglycerophosphocholine esterase activity"/>
    <property type="evidence" value="ECO:0007669"/>
    <property type="project" value="TreeGrafter"/>
</dbReference>
<dbReference type="PANTHER" id="PTHR10272:SF0">
    <property type="entry name" value="PLATELET-ACTIVATING FACTOR ACETYLHYDROLASE"/>
    <property type="match status" value="1"/>
</dbReference>
<dbReference type="GO" id="GO:0016042">
    <property type="term" value="P:lipid catabolic process"/>
    <property type="evidence" value="ECO:0007669"/>
    <property type="project" value="UniProtKB-KW"/>
</dbReference>
<evidence type="ECO:0000313" key="5">
    <source>
        <dbReference type="EMBL" id="MCP2266917.1"/>
    </source>
</evidence>
<name>A0A9X2G4D6_9MICO</name>
<dbReference type="RefSeq" id="WP_253839196.1">
    <property type="nucleotide sequence ID" value="NZ_JAMTCS010000015.1"/>
</dbReference>
<evidence type="ECO:0000256" key="2">
    <source>
        <dbReference type="ARBA" id="ARBA00022963"/>
    </source>
</evidence>
<sequence length="309" mass="32523">MSTTTHAATSAPIVSVRPVVLPTAADRGEDLRVRVTAPAAGTSLPVIVFSHGFGESLDGYAPLVDHWAAQGFAVVQPTHLDSRTLGLTPDDARYPRIWRLRVDDLRAVLDHLDAVEAAVPGLAGRLDRDRIAVAGHSWGGQTASTLLGARVLDADGQPGEDLSDARVTAGVLLATPGTGGDDLTPFAAENFSFMNPDFDGMTTPTLVVAGDQDKSALSTRGPDWFADPYHLSPGSKALLTVFGAEHSLGGIPGYQVTETTDESPERVALIQRLSTAYLRTALRVADDAWAEAVSELADAADPAGRVEVR</sequence>
<dbReference type="InterPro" id="IPR022742">
    <property type="entry name" value="Hydrolase_4"/>
</dbReference>
<dbReference type="Pfam" id="PF12146">
    <property type="entry name" value="Hydrolase_4"/>
    <property type="match status" value="1"/>
</dbReference>
<evidence type="ECO:0000256" key="1">
    <source>
        <dbReference type="ARBA" id="ARBA00022801"/>
    </source>
</evidence>
<accession>A0A9X2G4D6</accession>
<evidence type="ECO:0000313" key="6">
    <source>
        <dbReference type="Proteomes" id="UP001139493"/>
    </source>
</evidence>
<comment type="caution">
    <text evidence="5">The sequence shown here is derived from an EMBL/GenBank/DDBJ whole genome shotgun (WGS) entry which is preliminary data.</text>
</comment>
<reference evidence="5" key="1">
    <citation type="submission" date="2022-06" db="EMBL/GenBank/DDBJ databases">
        <title>Genomic Encyclopedia of Archaeal and Bacterial Type Strains, Phase II (KMG-II): from individual species to whole genera.</title>
        <authorList>
            <person name="Goeker M."/>
        </authorList>
    </citation>
    <scope>NUCLEOTIDE SEQUENCE</scope>
    <source>
        <strain evidence="5">DSM 26652</strain>
    </source>
</reference>
<feature type="domain" description="Serine aminopeptidase S33" evidence="4">
    <location>
        <begin position="46"/>
        <end position="147"/>
    </location>
</feature>
<keyword evidence="2" id="KW-0442">Lipid degradation</keyword>
<dbReference type="Proteomes" id="UP001139493">
    <property type="component" value="Unassembled WGS sequence"/>
</dbReference>
<evidence type="ECO:0000259" key="4">
    <source>
        <dbReference type="Pfam" id="PF12146"/>
    </source>
</evidence>